<organism evidence="1 2">
    <name type="scientific">Liparis tanakae</name>
    <name type="common">Tanaka's snailfish</name>
    <dbReference type="NCBI Taxonomy" id="230148"/>
    <lineage>
        <taxon>Eukaryota</taxon>
        <taxon>Metazoa</taxon>
        <taxon>Chordata</taxon>
        <taxon>Craniata</taxon>
        <taxon>Vertebrata</taxon>
        <taxon>Euteleostomi</taxon>
        <taxon>Actinopterygii</taxon>
        <taxon>Neopterygii</taxon>
        <taxon>Teleostei</taxon>
        <taxon>Neoteleostei</taxon>
        <taxon>Acanthomorphata</taxon>
        <taxon>Eupercaria</taxon>
        <taxon>Perciformes</taxon>
        <taxon>Cottioidei</taxon>
        <taxon>Cottales</taxon>
        <taxon>Liparidae</taxon>
        <taxon>Liparis</taxon>
    </lineage>
</organism>
<name>A0A4Z2GNE8_9TELE</name>
<accession>A0A4Z2GNE8</accession>
<proteinExistence type="predicted"/>
<dbReference type="Proteomes" id="UP000314294">
    <property type="component" value="Unassembled WGS sequence"/>
</dbReference>
<sequence length="110" mass="11994">MHLQSFQRVLEYIPGLIGALNLNLIEPHIKTHMRPTRPTGGSGSSSLVADVSDSPCFFPPSPIYSTLLPSTHVSSQDFMNPNGASSSLHSALRFMPGTFAWILEDGRKLN</sequence>
<gene>
    <name evidence="1" type="ORF">EYF80_035473</name>
</gene>
<evidence type="ECO:0000313" key="2">
    <source>
        <dbReference type="Proteomes" id="UP000314294"/>
    </source>
</evidence>
<comment type="caution">
    <text evidence="1">The sequence shown here is derived from an EMBL/GenBank/DDBJ whole genome shotgun (WGS) entry which is preliminary data.</text>
</comment>
<reference evidence="1 2" key="1">
    <citation type="submission" date="2019-03" db="EMBL/GenBank/DDBJ databases">
        <title>First draft genome of Liparis tanakae, snailfish: a comprehensive survey of snailfish specific genes.</title>
        <authorList>
            <person name="Kim W."/>
            <person name="Song I."/>
            <person name="Jeong J.-H."/>
            <person name="Kim D."/>
            <person name="Kim S."/>
            <person name="Ryu S."/>
            <person name="Song J.Y."/>
            <person name="Lee S.K."/>
        </authorList>
    </citation>
    <scope>NUCLEOTIDE SEQUENCE [LARGE SCALE GENOMIC DNA]</scope>
    <source>
        <tissue evidence="1">Muscle</tissue>
    </source>
</reference>
<keyword evidence="2" id="KW-1185">Reference proteome</keyword>
<dbReference type="EMBL" id="SRLO01000488">
    <property type="protein sequence ID" value="TNN54323.1"/>
    <property type="molecule type" value="Genomic_DNA"/>
</dbReference>
<dbReference type="AlphaFoldDB" id="A0A4Z2GNE8"/>
<evidence type="ECO:0000313" key="1">
    <source>
        <dbReference type="EMBL" id="TNN54323.1"/>
    </source>
</evidence>
<protein>
    <submittedName>
        <fullName evidence="1">Uncharacterized protein</fullName>
    </submittedName>
</protein>